<evidence type="ECO:0000313" key="2">
    <source>
        <dbReference type="EMBL" id="QGT51472.1"/>
    </source>
</evidence>
<proteinExistence type="predicted"/>
<accession>A0A650EPT6</accession>
<organism evidence="2">
    <name type="scientific">uncultured Spirochaetaceae bacterium</name>
    <dbReference type="NCBI Taxonomy" id="201186"/>
    <lineage>
        <taxon>Bacteria</taxon>
        <taxon>Pseudomonadati</taxon>
        <taxon>Spirochaetota</taxon>
        <taxon>Spirochaetia</taxon>
        <taxon>Spirochaetales</taxon>
        <taxon>Spirochaetaceae</taxon>
        <taxon>environmental samples</taxon>
    </lineage>
</organism>
<protein>
    <submittedName>
        <fullName evidence="2">Uncharacterized protein</fullName>
    </submittedName>
</protein>
<keyword evidence="1" id="KW-0732">Signal</keyword>
<sequence length="152" mass="17117">MKKIIALFVSLAVSVCAFSQTINLSPLNFGDTYKLHTGYSGFVEVAEIPVITRTEKPRYNSLTPYYFTDLSATKNWIHLDLDNVTGSNYALSKDEKGRIWVVYTFAGKSSLLCILDTKISKPEDAVGDYWVSWQLIEGTRDVYPILHKDVAP</sequence>
<reference evidence="2" key="1">
    <citation type="journal article" date="2020" name="J. ISSAAS">
        <title>Lactobacilli and other gastrointestinal microbiota of Peromyscus leucopus, reservoir host for agents of Lyme disease and other zoonoses in North America.</title>
        <authorList>
            <person name="Milovic A."/>
            <person name="Bassam K."/>
            <person name="Shao H."/>
            <person name="Chatzistamou I."/>
            <person name="Tufts D.M."/>
            <person name="Diuk-Wasser M."/>
            <person name="Barbour A.G."/>
        </authorList>
    </citation>
    <scope>NUCLEOTIDE SEQUENCE</scope>
    <source>
        <strain evidence="2">LL50</strain>
    </source>
</reference>
<gene>
    <name evidence="2" type="ORF">Unknown280_1640</name>
</gene>
<dbReference type="AlphaFoldDB" id="A0A650EPT6"/>
<feature type="chain" id="PRO_5025000020" evidence="1">
    <location>
        <begin position="20"/>
        <end position="152"/>
    </location>
</feature>
<evidence type="ECO:0000256" key="1">
    <source>
        <dbReference type="SAM" id="SignalP"/>
    </source>
</evidence>
<name>A0A650EPT6_9SPIO</name>
<feature type="signal peptide" evidence="1">
    <location>
        <begin position="1"/>
        <end position="19"/>
    </location>
</feature>
<dbReference type="EMBL" id="MN577574">
    <property type="protein sequence ID" value="QGT51472.1"/>
    <property type="molecule type" value="Genomic_DNA"/>
</dbReference>